<evidence type="ECO:0000259" key="4">
    <source>
        <dbReference type="PROSITE" id="PS50041"/>
    </source>
</evidence>
<proteinExistence type="predicted"/>
<dbReference type="InterPro" id="IPR016187">
    <property type="entry name" value="CTDL_fold"/>
</dbReference>
<dbReference type="GeneID" id="103364648"/>
<feature type="region of interest" description="Disordered" evidence="3">
    <location>
        <begin position="40"/>
        <end position="62"/>
    </location>
</feature>
<dbReference type="GO" id="GO:0030246">
    <property type="term" value="F:carbohydrate binding"/>
    <property type="evidence" value="ECO:0007669"/>
    <property type="project" value="UniProtKB-KW"/>
</dbReference>
<evidence type="ECO:0000313" key="5">
    <source>
        <dbReference type="Proteomes" id="UP000694891"/>
    </source>
</evidence>
<dbReference type="SUPFAM" id="SSF56436">
    <property type="entry name" value="C-type lectin-like"/>
    <property type="match status" value="1"/>
</dbReference>
<evidence type="ECO:0000256" key="2">
    <source>
        <dbReference type="ARBA" id="ARBA00023157"/>
    </source>
</evidence>
<dbReference type="Gene3D" id="3.10.100.10">
    <property type="entry name" value="Mannose-Binding Protein A, subunit A"/>
    <property type="match status" value="1"/>
</dbReference>
<feature type="domain" description="C-type lectin" evidence="4">
    <location>
        <begin position="116"/>
        <end position="230"/>
    </location>
</feature>
<dbReference type="InterPro" id="IPR016186">
    <property type="entry name" value="C-type_lectin-like/link_sf"/>
</dbReference>
<dbReference type="InterPro" id="IPR033989">
    <property type="entry name" value="CD209-like_CTLD"/>
</dbReference>
<evidence type="ECO:0000256" key="3">
    <source>
        <dbReference type="SAM" id="MobiDB-lite"/>
    </source>
</evidence>
<dbReference type="AlphaFoldDB" id="A0A9Y4KDL7"/>
<dbReference type="InterPro" id="IPR050111">
    <property type="entry name" value="C-type_lectin/snaclec_domain"/>
</dbReference>
<dbReference type="InterPro" id="IPR001304">
    <property type="entry name" value="C-type_lectin-like"/>
</dbReference>
<dbReference type="SMART" id="SM00034">
    <property type="entry name" value="CLECT"/>
    <property type="match status" value="1"/>
</dbReference>
<dbReference type="PANTHER" id="PTHR22803">
    <property type="entry name" value="MANNOSE, PHOSPHOLIPASE, LECTIN RECEPTOR RELATED"/>
    <property type="match status" value="1"/>
</dbReference>
<reference evidence="6" key="1">
    <citation type="submission" date="2025-08" db="UniProtKB">
        <authorList>
            <consortium name="RefSeq"/>
        </authorList>
    </citation>
    <scope>IDENTIFICATION</scope>
</reference>
<gene>
    <name evidence="6" type="primary">LOC103364648</name>
</gene>
<accession>A0A9Y4KDL7</accession>
<dbReference type="PROSITE" id="PS00615">
    <property type="entry name" value="C_TYPE_LECTIN_1"/>
    <property type="match status" value="1"/>
</dbReference>
<organism evidence="5 6">
    <name type="scientific">Stegastes partitus</name>
    <name type="common">bicolor damselfish</name>
    <dbReference type="NCBI Taxonomy" id="144197"/>
    <lineage>
        <taxon>Eukaryota</taxon>
        <taxon>Metazoa</taxon>
        <taxon>Chordata</taxon>
        <taxon>Craniata</taxon>
        <taxon>Vertebrata</taxon>
        <taxon>Euteleostomi</taxon>
        <taxon>Actinopterygii</taxon>
        <taxon>Neopterygii</taxon>
        <taxon>Teleostei</taxon>
        <taxon>Neoteleostei</taxon>
        <taxon>Acanthomorphata</taxon>
        <taxon>Ovalentaria</taxon>
        <taxon>Pomacentridae</taxon>
        <taxon>Stegastes</taxon>
    </lineage>
</organism>
<dbReference type="InterPro" id="IPR018378">
    <property type="entry name" value="C-type_lectin_CS"/>
</dbReference>
<feature type="compositionally biased region" description="Polar residues" evidence="3">
    <location>
        <begin position="51"/>
        <end position="62"/>
    </location>
</feature>
<dbReference type="PROSITE" id="PS50041">
    <property type="entry name" value="C_TYPE_LECTIN_2"/>
    <property type="match status" value="1"/>
</dbReference>
<dbReference type="Proteomes" id="UP000694891">
    <property type="component" value="Unplaced"/>
</dbReference>
<sequence>MSEDIYAKPDLSKKVRFQTENGNADKADVVIYDNYVAEESTTAKSEENTTEDPQQVLQDKNSWNTERKQLIDERQELLTSIAAIKVSLSHTISQREKKEELQQQIDDHLQQGWVQFNHSFYYISSVGKTWDESREDCKKRGADLVIINTVEEQNFIARFTGSQWLGLTYDEDTKKWNWVDGTPLDKSYWNGIQPDGVDRGEHCVHIQFYSSGKKEWNDITCTAQYAWICEKKLAL</sequence>
<keyword evidence="1" id="KW-0430">Lectin</keyword>
<protein>
    <submittedName>
        <fullName evidence="6">C-type lectin domain family 4 member F-like isoform X2</fullName>
    </submittedName>
</protein>
<name>A0A9Y4KDL7_9TELE</name>
<keyword evidence="5" id="KW-1185">Reference proteome</keyword>
<dbReference type="Pfam" id="PF00059">
    <property type="entry name" value="Lectin_C"/>
    <property type="match status" value="1"/>
</dbReference>
<keyword evidence="2" id="KW-1015">Disulfide bond</keyword>
<evidence type="ECO:0000256" key="1">
    <source>
        <dbReference type="ARBA" id="ARBA00022734"/>
    </source>
</evidence>
<evidence type="ECO:0000313" key="6">
    <source>
        <dbReference type="RefSeq" id="XP_008290042.1"/>
    </source>
</evidence>
<dbReference type="CDD" id="cd03590">
    <property type="entry name" value="CLECT_DC-SIGN_like"/>
    <property type="match status" value="1"/>
</dbReference>
<dbReference type="RefSeq" id="XP_008290042.1">
    <property type="nucleotide sequence ID" value="XM_008291820.1"/>
</dbReference>